<keyword evidence="9 12" id="KW-0961">Cell wall biogenesis/degradation</keyword>
<evidence type="ECO:0000313" key="15">
    <source>
        <dbReference type="Proteomes" id="UP000076482"/>
    </source>
</evidence>
<gene>
    <name evidence="12" type="primary">murA</name>
    <name evidence="14" type="ORF">B4088_6390</name>
</gene>
<dbReference type="SUPFAM" id="SSF55205">
    <property type="entry name" value="EPT/RTPC-like"/>
    <property type="match status" value="1"/>
</dbReference>
<evidence type="ECO:0000256" key="5">
    <source>
        <dbReference type="ARBA" id="ARBA00022679"/>
    </source>
</evidence>
<evidence type="ECO:0000256" key="7">
    <source>
        <dbReference type="ARBA" id="ARBA00022984"/>
    </source>
</evidence>
<evidence type="ECO:0000313" key="14">
    <source>
        <dbReference type="EMBL" id="KZD50193.1"/>
    </source>
</evidence>
<comment type="function">
    <text evidence="12">Cell wall formation. Adds enolpyruvyl to UDP-N-acetylglucosamine.</text>
</comment>
<organism evidence="14 15">
    <name type="scientific">Bacillus cereus</name>
    <dbReference type="NCBI Taxonomy" id="1396"/>
    <lineage>
        <taxon>Bacteria</taxon>
        <taxon>Bacillati</taxon>
        <taxon>Bacillota</taxon>
        <taxon>Bacilli</taxon>
        <taxon>Bacillales</taxon>
        <taxon>Bacillaceae</taxon>
        <taxon>Bacillus</taxon>
        <taxon>Bacillus cereus group</taxon>
    </lineage>
</organism>
<dbReference type="InterPro" id="IPR013792">
    <property type="entry name" value="RNA3'P_cycl/enolpyr_Trfase_a/b"/>
</dbReference>
<evidence type="ECO:0000256" key="4">
    <source>
        <dbReference type="ARBA" id="ARBA00022618"/>
    </source>
</evidence>
<dbReference type="HAMAP" id="MF_00111">
    <property type="entry name" value="MurA"/>
    <property type="match status" value="1"/>
</dbReference>
<dbReference type="InterPro" id="IPR050068">
    <property type="entry name" value="MurA_subfamily"/>
</dbReference>
<dbReference type="NCBIfam" id="NF006873">
    <property type="entry name" value="PRK09369.1"/>
    <property type="match status" value="1"/>
</dbReference>
<proteinExistence type="inferred from homology"/>
<evidence type="ECO:0000256" key="6">
    <source>
        <dbReference type="ARBA" id="ARBA00022960"/>
    </source>
</evidence>
<comment type="similarity">
    <text evidence="10 12">Belongs to the EPSP synthase family. MurA subfamily.</text>
</comment>
<evidence type="ECO:0000256" key="8">
    <source>
        <dbReference type="ARBA" id="ARBA00023306"/>
    </source>
</evidence>
<keyword evidence="5 12" id="KW-0808">Transferase</keyword>
<dbReference type="GO" id="GO:0019277">
    <property type="term" value="P:UDP-N-acetylgalactosamine biosynthetic process"/>
    <property type="evidence" value="ECO:0007669"/>
    <property type="project" value="InterPro"/>
</dbReference>
<dbReference type="NCBIfam" id="TIGR01072">
    <property type="entry name" value="murA"/>
    <property type="match status" value="1"/>
</dbReference>
<keyword evidence="12" id="KW-0670">Pyruvate</keyword>
<dbReference type="CDD" id="cd01555">
    <property type="entry name" value="UdpNAET"/>
    <property type="match status" value="1"/>
</dbReference>
<dbReference type="PANTHER" id="PTHR43783:SF1">
    <property type="entry name" value="UDP-N-ACETYLGLUCOSAMINE 1-CARBOXYVINYLTRANSFERASE"/>
    <property type="match status" value="1"/>
</dbReference>
<evidence type="ECO:0000259" key="13">
    <source>
        <dbReference type="Pfam" id="PF00275"/>
    </source>
</evidence>
<name>A0A164KFT6_BACCE</name>
<dbReference type="InterPro" id="IPR036968">
    <property type="entry name" value="Enolpyruvate_Tfrase_sf"/>
</dbReference>
<feature type="domain" description="Enolpyruvate transferase" evidence="13">
    <location>
        <begin position="18"/>
        <end position="417"/>
    </location>
</feature>
<evidence type="ECO:0000256" key="12">
    <source>
        <dbReference type="HAMAP-Rule" id="MF_00111"/>
    </source>
</evidence>
<dbReference type="UniPathway" id="UPA00219"/>
<evidence type="ECO:0000256" key="1">
    <source>
        <dbReference type="ARBA" id="ARBA00004496"/>
    </source>
</evidence>
<comment type="subcellular location">
    <subcellularLocation>
        <location evidence="1 12">Cytoplasm</location>
    </subcellularLocation>
</comment>
<comment type="catalytic activity">
    <reaction evidence="11 12">
        <text>phosphoenolpyruvate + UDP-N-acetyl-alpha-D-glucosamine = UDP-N-acetyl-3-O-(1-carboxyvinyl)-alpha-D-glucosamine + phosphate</text>
        <dbReference type="Rhea" id="RHEA:18681"/>
        <dbReference type="ChEBI" id="CHEBI:43474"/>
        <dbReference type="ChEBI" id="CHEBI:57705"/>
        <dbReference type="ChEBI" id="CHEBI:58702"/>
        <dbReference type="ChEBI" id="CHEBI:68483"/>
        <dbReference type="EC" id="2.5.1.7"/>
    </reaction>
</comment>
<dbReference type="EC" id="2.5.1.7" evidence="12"/>
<dbReference type="InterPro" id="IPR001986">
    <property type="entry name" value="Enolpyruvate_Tfrase_dom"/>
</dbReference>
<comment type="caution">
    <text evidence="14">The sequence shown here is derived from an EMBL/GenBank/DDBJ whole genome shotgun (WGS) entry which is preliminary data.</text>
</comment>
<keyword evidence="4 12" id="KW-0132">Cell division</keyword>
<comment type="caution">
    <text evidence="12">Lacks conserved residue(s) required for the propagation of feature annotation.</text>
</comment>
<keyword evidence="7 12" id="KW-0573">Peptidoglycan synthesis</keyword>
<keyword evidence="6 12" id="KW-0133">Cell shape</keyword>
<evidence type="ECO:0000256" key="11">
    <source>
        <dbReference type="ARBA" id="ARBA00047527"/>
    </source>
</evidence>
<dbReference type="GO" id="GO:0008360">
    <property type="term" value="P:regulation of cell shape"/>
    <property type="evidence" value="ECO:0007669"/>
    <property type="project" value="UniProtKB-KW"/>
</dbReference>
<feature type="active site" description="Proton donor" evidence="12">
    <location>
        <position position="127"/>
    </location>
</feature>
<dbReference type="PATRIC" id="fig|1396.535.peg.5634"/>
<feature type="binding site" evidence="12">
    <location>
        <position position="315"/>
    </location>
    <ligand>
        <name>UDP-N-acetyl-alpha-D-glucosamine</name>
        <dbReference type="ChEBI" id="CHEBI:57705"/>
    </ligand>
</feature>
<protein>
    <recommendedName>
        <fullName evidence="12">UDP-N-acetylglucosamine 1-carboxyvinyltransferase</fullName>
        <ecNumber evidence="12">2.5.1.7</ecNumber>
    </recommendedName>
    <alternativeName>
        <fullName evidence="12">Enoylpyruvate transferase</fullName>
    </alternativeName>
    <alternativeName>
        <fullName evidence="12">UDP-N-acetylglucosamine enolpyruvyl transferase</fullName>
        <shortName evidence="12">EPT</shortName>
    </alternativeName>
</protein>
<keyword evidence="8 12" id="KW-0131">Cell cycle</keyword>
<dbReference type="Proteomes" id="UP000076482">
    <property type="component" value="Unassembled WGS sequence"/>
</dbReference>
<comment type="pathway">
    <text evidence="2 12">Cell wall biogenesis; peptidoglycan biosynthesis.</text>
</comment>
<sequence length="427" mass="46769">MKTIRETVDTKTETVMITGNKPLRGTVTVQGSKNAALPIIAACALINGKVTLYNVPNIYDIRMLINILESLGAKYTFEMNVLEIDCSELQNGVVTEEFTTQIRASSLLLGPLLARFGRAELGMPGGCSIGSRPLDIHMSGFEKLGAVTKLEYGVISIGAESLEGEFHLPLPSVGATQNLVMSAMGAKKPVMLHNIAIEPEVMDMIHFLQEAGAEIEYISETKSLMIHPCKLSTHVTYHVQSDRVEAGTLLCAGLITKGEVTVTDINPYHMQAMLATMEQMGADVSTTENSVTVAYKEPLRSVDITTMVYPGFPTDMQPQFGALFTQAEGRSMITETLFNSRFRYFEEMRKMNAQVKLDSHGHTCMVERSQLTGCKVEGHDLRGTAALVLAGLSAEGISFVTGLRHMYRGYEDFITKLNHLGANIIYV</sequence>
<dbReference type="GO" id="GO:0009252">
    <property type="term" value="P:peptidoglycan biosynthetic process"/>
    <property type="evidence" value="ECO:0007669"/>
    <property type="project" value="UniProtKB-UniRule"/>
</dbReference>
<feature type="binding site" evidence="12">
    <location>
        <position position="103"/>
    </location>
    <ligand>
        <name>UDP-N-acetyl-alpha-D-glucosamine</name>
        <dbReference type="ChEBI" id="CHEBI:57705"/>
    </ligand>
</feature>
<evidence type="ECO:0000256" key="2">
    <source>
        <dbReference type="ARBA" id="ARBA00004752"/>
    </source>
</evidence>
<dbReference type="AlphaFoldDB" id="A0A164KFT6"/>
<dbReference type="RefSeq" id="WP_080467867.1">
    <property type="nucleotide sequence ID" value="NZ_LJKE01000132.1"/>
</dbReference>
<feature type="binding site" evidence="12">
    <location>
        <position position="337"/>
    </location>
    <ligand>
        <name>UDP-N-acetyl-alpha-D-glucosamine</name>
        <dbReference type="ChEBI" id="CHEBI:57705"/>
    </ligand>
</feature>
<dbReference type="EMBL" id="LJKE01000132">
    <property type="protein sequence ID" value="KZD50193.1"/>
    <property type="molecule type" value="Genomic_DNA"/>
</dbReference>
<keyword evidence="3 12" id="KW-0963">Cytoplasm</keyword>
<dbReference type="Pfam" id="PF00275">
    <property type="entry name" value="EPSP_synthase"/>
    <property type="match status" value="1"/>
</dbReference>
<dbReference type="PANTHER" id="PTHR43783">
    <property type="entry name" value="UDP-N-ACETYLGLUCOSAMINE 1-CARBOXYVINYLTRANSFERASE"/>
    <property type="match status" value="1"/>
</dbReference>
<dbReference type="GO" id="GO:0071555">
    <property type="term" value="P:cell wall organization"/>
    <property type="evidence" value="ECO:0007669"/>
    <property type="project" value="UniProtKB-KW"/>
</dbReference>
<dbReference type="InterPro" id="IPR005750">
    <property type="entry name" value="UDP_GlcNAc_COvinyl_MurA"/>
</dbReference>
<dbReference type="GO" id="GO:0051301">
    <property type="term" value="P:cell division"/>
    <property type="evidence" value="ECO:0007669"/>
    <property type="project" value="UniProtKB-KW"/>
</dbReference>
<feature type="modified residue" description="2-(S-cysteinyl)pyruvic acid O-phosphothioketal" evidence="12">
    <location>
        <position position="127"/>
    </location>
</feature>
<dbReference type="Gene3D" id="3.65.10.10">
    <property type="entry name" value="Enolpyruvate transferase domain"/>
    <property type="match status" value="2"/>
</dbReference>
<reference evidence="14 15" key="1">
    <citation type="submission" date="2015-09" db="EMBL/GenBank/DDBJ databases">
        <title>Bacillus cereus food isolates.</title>
        <authorList>
            <person name="Boekhorst J."/>
        </authorList>
    </citation>
    <scope>NUCLEOTIDE SEQUENCE [LARGE SCALE GENOMIC DNA]</scope>
    <source>
        <strain evidence="14 15">B4088</strain>
    </source>
</reference>
<dbReference type="GO" id="GO:0008760">
    <property type="term" value="F:UDP-N-acetylglucosamine 1-carboxyvinyltransferase activity"/>
    <property type="evidence" value="ECO:0007669"/>
    <property type="project" value="UniProtKB-UniRule"/>
</dbReference>
<accession>A0A164KFT6</accession>
<evidence type="ECO:0000256" key="3">
    <source>
        <dbReference type="ARBA" id="ARBA00022490"/>
    </source>
</evidence>
<evidence type="ECO:0000256" key="9">
    <source>
        <dbReference type="ARBA" id="ARBA00023316"/>
    </source>
</evidence>
<feature type="binding site" evidence="12">
    <location>
        <begin position="33"/>
        <end position="34"/>
    </location>
    <ligand>
        <name>phosphoenolpyruvate</name>
        <dbReference type="ChEBI" id="CHEBI:58702"/>
    </ligand>
</feature>
<evidence type="ECO:0000256" key="10">
    <source>
        <dbReference type="ARBA" id="ARBA00038367"/>
    </source>
</evidence>
<dbReference type="GO" id="GO:0005737">
    <property type="term" value="C:cytoplasm"/>
    <property type="evidence" value="ECO:0007669"/>
    <property type="project" value="UniProtKB-SubCell"/>
</dbReference>